<feature type="region of interest" description="Disordered" evidence="3">
    <location>
        <begin position="126"/>
        <end position="172"/>
    </location>
</feature>
<dbReference type="Pfam" id="PF00808">
    <property type="entry name" value="CBFD_NFYB_HMF"/>
    <property type="match status" value="1"/>
</dbReference>
<dbReference type="Gene3D" id="1.10.20.10">
    <property type="entry name" value="Histone, subunit A"/>
    <property type="match status" value="1"/>
</dbReference>
<evidence type="ECO:0000256" key="1">
    <source>
        <dbReference type="ARBA" id="ARBA00004123"/>
    </source>
</evidence>
<name>A0ABY8U6K9_TETOB</name>
<evidence type="ECO:0000313" key="5">
    <source>
        <dbReference type="EMBL" id="WIA16283.1"/>
    </source>
</evidence>
<dbReference type="PANTHER" id="PTHR10252">
    <property type="entry name" value="HISTONE-LIKE TRANSCRIPTION FACTOR CCAAT-RELATED"/>
    <property type="match status" value="1"/>
</dbReference>
<dbReference type="Proteomes" id="UP001244341">
    <property type="component" value="Chromosome 7b"/>
</dbReference>
<organism evidence="5 6">
    <name type="scientific">Tetradesmus obliquus</name>
    <name type="common">Green alga</name>
    <name type="synonym">Acutodesmus obliquus</name>
    <dbReference type="NCBI Taxonomy" id="3088"/>
    <lineage>
        <taxon>Eukaryota</taxon>
        <taxon>Viridiplantae</taxon>
        <taxon>Chlorophyta</taxon>
        <taxon>core chlorophytes</taxon>
        <taxon>Chlorophyceae</taxon>
        <taxon>CS clade</taxon>
        <taxon>Sphaeropleales</taxon>
        <taxon>Scenedesmaceae</taxon>
        <taxon>Tetradesmus</taxon>
    </lineage>
</organism>
<comment type="subcellular location">
    <subcellularLocation>
        <location evidence="1">Nucleus</location>
    </subcellularLocation>
</comment>
<dbReference type="InterPro" id="IPR003958">
    <property type="entry name" value="CBFA_NFYB_domain"/>
</dbReference>
<dbReference type="InterPro" id="IPR050568">
    <property type="entry name" value="Transcr_DNA_Rep_Reg"/>
</dbReference>
<gene>
    <name evidence="5" type="ORF">OEZ85_012987</name>
</gene>
<accession>A0ABY8U6K9</accession>
<evidence type="ECO:0000256" key="2">
    <source>
        <dbReference type="ARBA" id="ARBA00023242"/>
    </source>
</evidence>
<evidence type="ECO:0000313" key="6">
    <source>
        <dbReference type="Proteomes" id="UP001244341"/>
    </source>
</evidence>
<reference evidence="5 6" key="1">
    <citation type="submission" date="2023-05" db="EMBL/GenBank/DDBJ databases">
        <title>A 100% complete, gapless, phased diploid assembly of the Scenedesmus obliquus UTEX 3031 genome.</title>
        <authorList>
            <person name="Biondi T.C."/>
            <person name="Hanschen E.R."/>
            <person name="Kwon T."/>
            <person name="Eng W."/>
            <person name="Kruse C.P.S."/>
            <person name="Koehler S.I."/>
            <person name="Kunde Y."/>
            <person name="Gleasner C.D."/>
            <person name="You Mak K.T."/>
            <person name="Polle J."/>
            <person name="Hovde B.T."/>
            <person name="Starkenburg S.R."/>
        </authorList>
    </citation>
    <scope>NUCLEOTIDE SEQUENCE [LARGE SCALE GENOMIC DNA]</scope>
    <source>
        <strain evidence="5 6">DOE0152z</strain>
    </source>
</reference>
<evidence type="ECO:0000256" key="3">
    <source>
        <dbReference type="SAM" id="MobiDB-lite"/>
    </source>
</evidence>
<dbReference type="SUPFAM" id="SSF47113">
    <property type="entry name" value="Histone-fold"/>
    <property type="match status" value="1"/>
</dbReference>
<dbReference type="InterPro" id="IPR009072">
    <property type="entry name" value="Histone-fold"/>
</dbReference>
<evidence type="ECO:0000259" key="4">
    <source>
        <dbReference type="Pfam" id="PF00808"/>
    </source>
</evidence>
<protein>
    <recommendedName>
        <fullName evidence="4">Transcription factor CBF/NF-Y/archaeal histone domain-containing protein</fullName>
    </recommendedName>
</protein>
<keyword evidence="2" id="KW-0539">Nucleus</keyword>
<feature type="compositionally biased region" description="Acidic residues" evidence="3">
    <location>
        <begin position="151"/>
        <end position="172"/>
    </location>
</feature>
<sequence length="172" mass="18767">MAEAVQEAAAAAAVADAAPSGGASGKAARDTHGLILPLAKVKRMMREAADVKTISADANFVLTRATELFLQEVAGRAHEVMLQDEQRKSNTLDYKDVAAVVHSWDALDFLHEVVPTKVSAASVLARVQQEQEQKEQQRQQEEQQQGKQQQDDDDDNDDEAGDEQQEAEPEDS</sequence>
<feature type="compositionally biased region" description="Basic and acidic residues" evidence="3">
    <location>
        <begin position="129"/>
        <end position="141"/>
    </location>
</feature>
<dbReference type="PANTHER" id="PTHR10252:SF54">
    <property type="entry name" value="CHROMATIN ACCESSIBILITY COMPLEX PROTEIN 1"/>
    <property type="match status" value="1"/>
</dbReference>
<feature type="domain" description="Transcription factor CBF/NF-Y/archaeal histone" evidence="4">
    <location>
        <begin position="36"/>
        <end position="101"/>
    </location>
</feature>
<proteinExistence type="predicted"/>
<dbReference type="EMBL" id="CP126214">
    <property type="protein sequence ID" value="WIA16283.1"/>
    <property type="molecule type" value="Genomic_DNA"/>
</dbReference>
<keyword evidence="6" id="KW-1185">Reference proteome</keyword>